<protein>
    <submittedName>
        <fullName evidence="1">RidA family protein</fullName>
    </submittedName>
</protein>
<dbReference type="EMBL" id="CP014060">
    <property type="protein sequence ID" value="AMG37903.1"/>
    <property type="molecule type" value="Genomic_DNA"/>
</dbReference>
<dbReference type="InterPro" id="IPR035959">
    <property type="entry name" value="RutC-like_sf"/>
</dbReference>
<proteinExistence type="predicted"/>
<gene>
    <name evidence="1" type="ORF">AL504_18950</name>
</gene>
<evidence type="ECO:0000313" key="1">
    <source>
        <dbReference type="EMBL" id="AMG37903.1"/>
    </source>
</evidence>
<name>A0A0X8P119_ALCXX</name>
<sequence length="128" mass="13711">MTDIVRKDSNERLSRIVIHGDTVYVAGVTSSAEGGIAAQTRDALAKIDGYLARADSDKTRLLSVQIWLKDIERDFAGMNAVWAEWAPANALPTRATCEARLASPDLLVEIIVTAAKRPGYVGGPASEA</sequence>
<dbReference type="PANTHER" id="PTHR47328:SF1">
    <property type="entry name" value="RUTC FAMILY PROTEIN YOAB"/>
    <property type="match status" value="1"/>
</dbReference>
<dbReference type="RefSeq" id="WP_006392176.1">
    <property type="nucleotide sequence ID" value="NZ_CP014060.2"/>
</dbReference>
<dbReference type="Gene3D" id="3.30.1330.40">
    <property type="entry name" value="RutC-like"/>
    <property type="match status" value="1"/>
</dbReference>
<dbReference type="PANTHER" id="PTHR47328">
    <property type="match status" value="1"/>
</dbReference>
<evidence type="ECO:0000313" key="2">
    <source>
        <dbReference type="Proteomes" id="UP000060602"/>
    </source>
</evidence>
<accession>A0A0X8P119</accession>
<dbReference type="InterPro" id="IPR006175">
    <property type="entry name" value="YjgF/YER057c/UK114"/>
</dbReference>
<dbReference type="SUPFAM" id="SSF55298">
    <property type="entry name" value="YjgF-like"/>
    <property type="match status" value="1"/>
</dbReference>
<dbReference type="Proteomes" id="UP000060602">
    <property type="component" value="Chromosome"/>
</dbReference>
<dbReference type="CDD" id="cd06150">
    <property type="entry name" value="YjgF_YER057c_UK114_like_2"/>
    <property type="match status" value="1"/>
</dbReference>
<organism evidence="1 2">
    <name type="scientific">Alcaligenes xylosoxydans xylosoxydans</name>
    <name type="common">Achromobacter xylosoxidans</name>
    <dbReference type="NCBI Taxonomy" id="85698"/>
    <lineage>
        <taxon>Bacteria</taxon>
        <taxon>Pseudomonadati</taxon>
        <taxon>Pseudomonadota</taxon>
        <taxon>Betaproteobacteria</taxon>
        <taxon>Burkholderiales</taxon>
        <taxon>Alcaligenaceae</taxon>
        <taxon>Achromobacter</taxon>
    </lineage>
</organism>
<dbReference type="InterPro" id="IPR035709">
    <property type="entry name" value="YoaB-like"/>
</dbReference>
<dbReference type="AlphaFoldDB" id="A0A0X8P119"/>
<dbReference type="Pfam" id="PF01042">
    <property type="entry name" value="Ribonuc_L-PSP"/>
    <property type="match status" value="1"/>
</dbReference>
<reference evidence="2" key="1">
    <citation type="submission" date="2015-12" db="EMBL/GenBank/DDBJ databases">
        <title>FDA dAtabase for Regulatory Grade micrObial Sequences (FDA-ARGOS): Supporting development and validation of Infectious Disease Dx tests.</title>
        <authorList>
            <person name="Case J."/>
            <person name="Tallon L."/>
            <person name="Sadzewicz L."/>
            <person name="Sengamalay N."/>
            <person name="Ott S."/>
            <person name="Godinez A."/>
            <person name="Nagaraj S."/>
            <person name="Nadendla S."/>
            <person name="Sichtig H."/>
        </authorList>
    </citation>
    <scope>NUCLEOTIDE SEQUENCE [LARGE SCALE GENOMIC DNA]</scope>
    <source>
        <strain evidence="2">FDAARGOS_147</strain>
    </source>
</reference>